<dbReference type="AlphaFoldDB" id="A0A2V5L6T3"/>
<organism evidence="4 5">
    <name type="scientific">Arthrobacter livingstonensis</name>
    <dbReference type="NCBI Taxonomy" id="670078"/>
    <lineage>
        <taxon>Bacteria</taxon>
        <taxon>Bacillati</taxon>
        <taxon>Actinomycetota</taxon>
        <taxon>Actinomycetes</taxon>
        <taxon>Micrococcales</taxon>
        <taxon>Micrococcaceae</taxon>
        <taxon>Arthrobacter</taxon>
    </lineage>
</organism>
<dbReference type="InterPro" id="IPR036291">
    <property type="entry name" value="NAD(P)-bd_dom_sf"/>
</dbReference>
<dbReference type="PRINTS" id="PR00080">
    <property type="entry name" value="SDRFAMILY"/>
</dbReference>
<dbReference type="PANTHER" id="PTHR43639">
    <property type="entry name" value="OXIDOREDUCTASE, SHORT-CHAIN DEHYDROGENASE/REDUCTASE FAMILY (AFU_ORTHOLOGUE AFUA_5G02870)"/>
    <property type="match status" value="1"/>
</dbReference>
<sequence>MPALLAARCRPPCTSRSPNRPLVLVIEPGPTPASVPLGGPTAERAPLRAGEQREQVGTCEQREQAGNETPSSPVAIVTGASRGIGAAVAARAAAAGFAVVVNYSADTAGAANVVREIRNDGGTAVALQADVSDAAQVTRLFDAAAALGPVTAVVNNAGVTGDLIGPLVDVPAETIKRVLDVNVAGVLFMCQEAQRRMSTLDGGAGGAIVNISSTATKAGSPGTWVHYAASKGAVDVLTVGLATEAAPHGIRVNAVAPGSTNTGLHAAAGMPDRVAKLSPTVPLGRGAEPDEVAAAVMWLLSGEAGYVTGIVLPVSGGR</sequence>
<dbReference type="Gene3D" id="3.40.50.720">
    <property type="entry name" value="NAD(P)-binding Rossmann-like Domain"/>
    <property type="match status" value="1"/>
</dbReference>
<evidence type="ECO:0000256" key="1">
    <source>
        <dbReference type="ARBA" id="ARBA00006484"/>
    </source>
</evidence>
<dbReference type="OrthoDB" id="9809287at2"/>
<comment type="caution">
    <text evidence="4">The sequence shown here is derived from an EMBL/GenBank/DDBJ whole genome shotgun (WGS) entry which is preliminary data.</text>
</comment>
<dbReference type="PANTHER" id="PTHR43639:SF1">
    <property type="entry name" value="SHORT-CHAIN DEHYDROGENASE_REDUCTASE FAMILY PROTEIN"/>
    <property type="match status" value="1"/>
</dbReference>
<dbReference type="Pfam" id="PF13561">
    <property type="entry name" value="adh_short_C2"/>
    <property type="match status" value="1"/>
</dbReference>
<gene>
    <name evidence="4" type="ORF">CVV68_11825</name>
</gene>
<evidence type="ECO:0000313" key="5">
    <source>
        <dbReference type="Proteomes" id="UP000247832"/>
    </source>
</evidence>
<dbReference type="PRINTS" id="PR00081">
    <property type="entry name" value="GDHRDH"/>
</dbReference>
<reference evidence="4 5" key="1">
    <citation type="submission" date="2018-05" db="EMBL/GenBank/DDBJ databases">
        <title>Genetic diversity of glacier-inhabiting Cryobacterium bacteria in China and description of Cryobacterium mengkeensis sp. nov. and Arthrobacter glacialis sp. nov.</title>
        <authorList>
            <person name="Liu Q."/>
            <person name="Xin Y.-H."/>
        </authorList>
    </citation>
    <scope>NUCLEOTIDE SEQUENCE [LARGE SCALE GENOMIC DNA]</scope>
    <source>
        <strain evidence="4 5">LI2</strain>
    </source>
</reference>
<dbReference type="EMBL" id="QJVD01000011">
    <property type="protein sequence ID" value="PYI67089.1"/>
    <property type="molecule type" value="Genomic_DNA"/>
</dbReference>
<feature type="region of interest" description="Disordered" evidence="3">
    <location>
        <begin position="31"/>
        <end position="74"/>
    </location>
</feature>
<evidence type="ECO:0000256" key="2">
    <source>
        <dbReference type="ARBA" id="ARBA00023002"/>
    </source>
</evidence>
<keyword evidence="2" id="KW-0560">Oxidoreductase</keyword>
<accession>A0A2V5L6T3</accession>
<evidence type="ECO:0000256" key="3">
    <source>
        <dbReference type="SAM" id="MobiDB-lite"/>
    </source>
</evidence>
<protein>
    <submittedName>
        <fullName evidence="4">Oxidoreductase</fullName>
    </submittedName>
</protein>
<keyword evidence="5" id="KW-1185">Reference proteome</keyword>
<dbReference type="FunFam" id="3.40.50.720:FF:000084">
    <property type="entry name" value="Short-chain dehydrogenase reductase"/>
    <property type="match status" value="1"/>
</dbReference>
<evidence type="ECO:0000313" key="4">
    <source>
        <dbReference type="EMBL" id="PYI67089.1"/>
    </source>
</evidence>
<dbReference type="SUPFAM" id="SSF51735">
    <property type="entry name" value="NAD(P)-binding Rossmann-fold domains"/>
    <property type="match status" value="1"/>
</dbReference>
<name>A0A2V5L6T3_9MICC</name>
<feature type="compositionally biased region" description="Basic and acidic residues" evidence="3">
    <location>
        <begin position="50"/>
        <end position="65"/>
    </location>
</feature>
<comment type="similarity">
    <text evidence="1">Belongs to the short-chain dehydrogenases/reductases (SDR) family.</text>
</comment>
<dbReference type="Proteomes" id="UP000247832">
    <property type="component" value="Unassembled WGS sequence"/>
</dbReference>
<proteinExistence type="inferred from homology"/>
<dbReference type="InterPro" id="IPR002347">
    <property type="entry name" value="SDR_fam"/>
</dbReference>
<dbReference type="GO" id="GO:0016491">
    <property type="term" value="F:oxidoreductase activity"/>
    <property type="evidence" value="ECO:0007669"/>
    <property type="project" value="UniProtKB-KW"/>
</dbReference>